<protein>
    <submittedName>
        <fullName evidence="1">Uncharacterized protein</fullName>
    </submittedName>
</protein>
<dbReference type="EMBL" id="PGFH01000001">
    <property type="protein sequence ID" value="PJJ81656.1"/>
    <property type="molecule type" value="Genomic_DNA"/>
</dbReference>
<reference evidence="1 2" key="1">
    <citation type="submission" date="2017-11" db="EMBL/GenBank/DDBJ databases">
        <title>Genomic Encyclopedia of Archaeal and Bacterial Type Strains, Phase II (KMG-II): From Individual Species to Whole Genera.</title>
        <authorList>
            <person name="Goeker M."/>
        </authorList>
    </citation>
    <scope>NUCLEOTIDE SEQUENCE [LARGE SCALE GENOMIC DNA]</scope>
    <source>
        <strain evidence="1 2">DSM 16400</strain>
    </source>
</reference>
<comment type="caution">
    <text evidence="1">The sequence shown here is derived from an EMBL/GenBank/DDBJ whole genome shotgun (WGS) entry which is preliminary data.</text>
</comment>
<sequence length="174" mass="19786">MVLVRSPKRAAIRLLTMELWDAGGTNYLSIEPMAYQFEDVRVDPYDANWLLIDGRARWGAEEWNFLEPCLLVDEARNLGTWLLRAARGLVEPMELSGQSELLPTLNFVEPNLGFSLVSFEPSAIVIRVFLWLESQPPSVTSEREFFLDLTISPSDLTRAVAAWEQELAEFPLRG</sequence>
<gene>
    <name evidence="1" type="ORF">CLV85_0833</name>
</gene>
<keyword evidence="2" id="KW-1185">Reference proteome</keyword>
<dbReference type="InterPro" id="IPR056510">
    <property type="entry name" value="WapI"/>
</dbReference>
<evidence type="ECO:0000313" key="2">
    <source>
        <dbReference type="Proteomes" id="UP000231742"/>
    </source>
</evidence>
<evidence type="ECO:0000313" key="1">
    <source>
        <dbReference type="EMBL" id="PJJ81656.1"/>
    </source>
</evidence>
<dbReference type="Pfam" id="PF24716">
    <property type="entry name" value="WapI"/>
    <property type="match status" value="1"/>
</dbReference>
<organism evidence="1 2">
    <name type="scientific">Salinibacterium amurskyense</name>
    <dbReference type="NCBI Taxonomy" id="205941"/>
    <lineage>
        <taxon>Bacteria</taxon>
        <taxon>Bacillati</taxon>
        <taxon>Actinomycetota</taxon>
        <taxon>Actinomycetes</taxon>
        <taxon>Micrococcales</taxon>
        <taxon>Microbacteriaceae</taxon>
        <taxon>Salinibacterium</taxon>
    </lineage>
</organism>
<accession>A0A2M9D7G0</accession>
<dbReference type="AlphaFoldDB" id="A0A2M9D7G0"/>
<dbReference type="Proteomes" id="UP000231742">
    <property type="component" value="Unassembled WGS sequence"/>
</dbReference>
<name>A0A2M9D7G0_9MICO</name>
<proteinExistence type="predicted"/>